<dbReference type="Gene3D" id="3.90.25.10">
    <property type="entry name" value="UDP-galactose 4-epimerase, domain 1"/>
    <property type="match status" value="2"/>
</dbReference>
<evidence type="ECO:0000256" key="1">
    <source>
        <dbReference type="ARBA" id="ARBA00001911"/>
    </source>
</evidence>
<name>A0A0F9FFI3_9ZZZZ</name>
<sequence>FSERLYLSFHRNYGMEVRIARYHNIFGPEGSWRDGREKAPAARCRKIAEVKDGGEIEIWGDGKQTRSFLYIDECIEGSIRLMRSDWTGPANIGSDEMVSIDELALKIMKIDGKSVSINHIDGPLGVRGRNSDNRLIYSKLAWKPTWPLEKGLEKTYIWIEKQVSKFASIG</sequence>
<dbReference type="SUPFAM" id="SSF51735">
    <property type="entry name" value="NAD(P)-binding Rossmann-fold domains"/>
    <property type="match status" value="1"/>
</dbReference>
<feature type="domain" description="NAD-dependent epimerase/dehydratase" evidence="5">
    <location>
        <begin position="2"/>
        <end position="85"/>
    </location>
</feature>
<dbReference type="PANTHER" id="PTHR43078:SF6">
    <property type="entry name" value="UDP-GLUCURONIC ACID DECARBOXYLASE 1"/>
    <property type="match status" value="1"/>
</dbReference>
<evidence type="ECO:0000313" key="6">
    <source>
        <dbReference type="EMBL" id="KKL56010.1"/>
    </source>
</evidence>
<dbReference type="InterPro" id="IPR036291">
    <property type="entry name" value="NAD(P)-bd_dom_sf"/>
</dbReference>
<evidence type="ECO:0000256" key="4">
    <source>
        <dbReference type="ARBA" id="ARBA00023239"/>
    </source>
</evidence>
<organism evidence="6">
    <name type="scientific">marine sediment metagenome</name>
    <dbReference type="NCBI Taxonomy" id="412755"/>
    <lineage>
        <taxon>unclassified sequences</taxon>
        <taxon>metagenomes</taxon>
        <taxon>ecological metagenomes</taxon>
    </lineage>
</organism>
<keyword evidence="4" id="KW-0456">Lyase</keyword>
<dbReference type="GO" id="GO:0070403">
    <property type="term" value="F:NAD+ binding"/>
    <property type="evidence" value="ECO:0007669"/>
    <property type="project" value="InterPro"/>
</dbReference>
<feature type="non-terminal residue" evidence="6">
    <location>
        <position position="1"/>
    </location>
</feature>
<dbReference type="GO" id="GO:0005737">
    <property type="term" value="C:cytoplasm"/>
    <property type="evidence" value="ECO:0007669"/>
    <property type="project" value="TreeGrafter"/>
</dbReference>
<keyword evidence="3" id="KW-0520">NAD</keyword>
<keyword evidence="2" id="KW-0210">Decarboxylase</keyword>
<evidence type="ECO:0000256" key="2">
    <source>
        <dbReference type="ARBA" id="ARBA00022793"/>
    </source>
</evidence>
<gene>
    <name evidence="6" type="ORF">LCGC14_2249710</name>
</gene>
<dbReference type="Pfam" id="PF01370">
    <property type="entry name" value="Epimerase"/>
    <property type="match status" value="1"/>
</dbReference>
<evidence type="ECO:0000259" key="5">
    <source>
        <dbReference type="Pfam" id="PF01370"/>
    </source>
</evidence>
<proteinExistence type="predicted"/>
<comment type="caution">
    <text evidence="6">The sequence shown here is derived from an EMBL/GenBank/DDBJ whole genome shotgun (WGS) entry which is preliminary data.</text>
</comment>
<evidence type="ECO:0000256" key="3">
    <source>
        <dbReference type="ARBA" id="ARBA00023027"/>
    </source>
</evidence>
<protein>
    <recommendedName>
        <fullName evidence="5">NAD-dependent epimerase/dehydratase domain-containing protein</fullName>
    </recommendedName>
</protein>
<dbReference type="EMBL" id="LAZR01030639">
    <property type="protein sequence ID" value="KKL56010.1"/>
    <property type="molecule type" value="Genomic_DNA"/>
</dbReference>
<dbReference type="AlphaFoldDB" id="A0A0F9FFI3"/>
<reference evidence="6" key="1">
    <citation type="journal article" date="2015" name="Nature">
        <title>Complex archaea that bridge the gap between prokaryotes and eukaryotes.</title>
        <authorList>
            <person name="Spang A."/>
            <person name="Saw J.H."/>
            <person name="Jorgensen S.L."/>
            <person name="Zaremba-Niedzwiedzka K."/>
            <person name="Martijn J."/>
            <person name="Lind A.E."/>
            <person name="van Eijk R."/>
            <person name="Schleper C."/>
            <person name="Guy L."/>
            <person name="Ettema T.J."/>
        </authorList>
    </citation>
    <scope>NUCLEOTIDE SEQUENCE</scope>
</reference>
<dbReference type="InterPro" id="IPR001509">
    <property type="entry name" value="Epimerase_deHydtase"/>
</dbReference>
<dbReference type="GO" id="GO:0048040">
    <property type="term" value="F:UDP-glucuronate decarboxylase activity"/>
    <property type="evidence" value="ECO:0007669"/>
    <property type="project" value="TreeGrafter"/>
</dbReference>
<dbReference type="InterPro" id="IPR044516">
    <property type="entry name" value="UXS-like"/>
</dbReference>
<comment type="cofactor">
    <cofactor evidence="1">
        <name>NAD(+)</name>
        <dbReference type="ChEBI" id="CHEBI:57540"/>
    </cofactor>
</comment>
<dbReference type="PANTHER" id="PTHR43078">
    <property type="entry name" value="UDP-GLUCURONIC ACID DECARBOXYLASE-RELATED"/>
    <property type="match status" value="1"/>
</dbReference>
<dbReference type="GO" id="GO:0042732">
    <property type="term" value="P:D-xylose metabolic process"/>
    <property type="evidence" value="ECO:0007669"/>
    <property type="project" value="InterPro"/>
</dbReference>
<accession>A0A0F9FFI3</accession>